<dbReference type="AlphaFoldDB" id="A0A5J4TW21"/>
<comment type="caution">
    <text evidence="3">The sequence shown here is derived from an EMBL/GenBank/DDBJ whole genome shotgun (WGS) entry which is preliminary data.</text>
</comment>
<proteinExistence type="predicted"/>
<name>A0A5J4TW21_9EUKA</name>
<reference evidence="3 4" key="1">
    <citation type="submission" date="2019-03" db="EMBL/GenBank/DDBJ databases">
        <title>Single cell metagenomics reveals metabolic interactions within the superorganism composed of flagellate Streblomastix strix and complex community of Bacteroidetes bacteria on its surface.</title>
        <authorList>
            <person name="Treitli S.C."/>
            <person name="Kolisko M."/>
            <person name="Husnik F."/>
            <person name="Keeling P."/>
            <person name="Hampl V."/>
        </authorList>
    </citation>
    <scope>NUCLEOTIDE SEQUENCE [LARGE SCALE GENOMIC DNA]</scope>
    <source>
        <strain evidence="3">ST1C</strain>
    </source>
</reference>
<feature type="domain" description="SUN" evidence="2">
    <location>
        <begin position="1"/>
        <end position="197"/>
    </location>
</feature>
<dbReference type="InterPro" id="IPR012919">
    <property type="entry name" value="SUN_dom"/>
</dbReference>
<evidence type="ECO:0000313" key="3">
    <source>
        <dbReference type="EMBL" id="KAA6362240.1"/>
    </source>
</evidence>
<dbReference type="EMBL" id="SNRW01024480">
    <property type="protein sequence ID" value="KAA6362240.1"/>
    <property type="molecule type" value="Genomic_DNA"/>
</dbReference>
<dbReference type="Pfam" id="PF07738">
    <property type="entry name" value="Sad1_UNC"/>
    <property type="match status" value="1"/>
</dbReference>
<dbReference type="Proteomes" id="UP000324800">
    <property type="component" value="Unassembled WGS sequence"/>
</dbReference>
<evidence type="ECO:0000313" key="4">
    <source>
        <dbReference type="Proteomes" id="UP000324800"/>
    </source>
</evidence>
<evidence type="ECO:0000259" key="2">
    <source>
        <dbReference type="PROSITE" id="PS51469"/>
    </source>
</evidence>
<feature type="region of interest" description="Disordered" evidence="1">
    <location>
        <begin position="1"/>
        <end position="23"/>
    </location>
</feature>
<accession>A0A5J4TW21</accession>
<sequence>MNQMEIAQNAAGTQLSDHSKGNDHTKKSIISSIAKVFTVNPLLIDPSIILEFRCNTWRMLPTEERKDKRRKRQTILRNNKTSKRRTNLRCNYLTYSIWIDTKFHISTTRFHSNMHICIYGVSVSSESKKLKKDERLIAEGSYDPEVLPHQTFEVQKFDIEGELKHLTCKSVRFEFVNKYGNEDYTCIYRLQVHSDNNDKYAEDDVKILKIHQK</sequence>
<feature type="compositionally biased region" description="Polar residues" evidence="1">
    <location>
        <begin position="1"/>
        <end position="16"/>
    </location>
</feature>
<evidence type="ECO:0000256" key="1">
    <source>
        <dbReference type="SAM" id="MobiDB-lite"/>
    </source>
</evidence>
<gene>
    <name evidence="3" type="ORF">EZS28_042233</name>
</gene>
<organism evidence="3 4">
    <name type="scientific">Streblomastix strix</name>
    <dbReference type="NCBI Taxonomy" id="222440"/>
    <lineage>
        <taxon>Eukaryota</taxon>
        <taxon>Metamonada</taxon>
        <taxon>Preaxostyla</taxon>
        <taxon>Oxymonadida</taxon>
        <taxon>Streblomastigidae</taxon>
        <taxon>Streblomastix</taxon>
    </lineage>
</organism>
<dbReference type="Gene3D" id="2.60.120.260">
    <property type="entry name" value="Galactose-binding domain-like"/>
    <property type="match status" value="1"/>
</dbReference>
<protein>
    <recommendedName>
        <fullName evidence="2">SUN domain-containing protein</fullName>
    </recommendedName>
</protein>
<dbReference type="PROSITE" id="PS51469">
    <property type="entry name" value="SUN"/>
    <property type="match status" value="1"/>
</dbReference>